<dbReference type="AlphaFoldDB" id="B9RL40"/>
<dbReference type="InParanoid" id="B9RL40"/>
<keyword evidence="1" id="KW-1133">Transmembrane helix</keyword>
<gene>
    <name evidence="2" type="ORF">RCOM_0945090</name>
</gene>
<evidence type="ECO:0000256" key="1">
    <source>
        <dbReference type="SAM" id="Phobius"/>
    </source>
</evidence>
<reference evidence="3" key="1">
    <citation type="journal article" date="2010" name="Nat. Biotechnol.">
        <title>Draft genome sequence of the oilseed species Ricinus communis.</title>
        <authorList>
            <person name="Chan A.P."/>
            <person name="Crabtree J."/>
            <person name="Zhao Q."/>
            <person name="Lorenzi H."/>
            <person name="Orvis J."/>
            <person name="Puiu D."/>
            <person name="Melake-Berhan A."/>
            <person name="Jones K.M."/>
            <person name="Redman J."/>
            <person name="Chen G."/>
            <person name="Cahoon E.B."/>
            <person name="Gedil M."/>
            <person name="Stanke M."/>
            <person name="Haas B.J."/>
            <person name="Wortman J.R."/>
            <person name="Fraser-Liggett C.M."/>
            <person name="Ravel J."/>
            <person name="Rabinowicz P.D."/>
        </authorList>
    </citation>
    <scope>NUCLEOTIDE SEQUENCE [LARGE SCALE GENOMIC DNA]</scope>
    <source>
        <strain evidence="3">cv. Hale</strain>
    </source>
</reference>
<keyword evidence="1" id="KW-0812">Transmembrane</keyword>
<dbReference type="STRING" id="3988.B9RL40"/>
<feature type="transmembrane region" description="Helical" evidence="1">
    <location>
        <begin position="40"/>
        <end position="58"/>
    </location>
</feature>
<evidence type="ECO:0000313" key="2">
    <source>
        <dbReference type="EMBL" id="EEF47955.1"/>
    </source>
</evidence>
<accession>B9RL40</accession>
<proteinExistence type="predicted"/>
<organism evidence="2 3">
    <name type="scientific">Ricinus communis</name>
    <name type="common">Castor bean</name>
    <dbReference type="NCBI Taxonomy" id="3988"/>
    <lineage>
        <taxon>Eukaryota</taxon>
        <taxon>Viridiplantae</taxon>
        <taxon>Streptophyta</taxon>
        <taxon>Embryophyta</taxon>
        <taxon>Tracheophyta</taxon>
        <taxon>Spermatophyta</taxon>
        <taxon>Magnoliopsida</taxon>
        <taxon>eudicotyledons</taxon>
        <taxon>Gunneridae</taxon>
        <taxon>Pentapetalae</taxon>
        <taxon>rosids</taxon>
        <taxon>fabids</taxon>
        <taxon>Malpighiales</taxon>
        <taxon>Euphorbiaceae</taxon>
        <taxon>Acalyphoideae</taxon>
        <taxon>Acalypheae</taxon>
        <taxon>Ricinus</taxon>
    </lineage>
</organism>
<evidence type="ECO:0000313" key="3">
    <source>
        <dbReference type="Proteomes" id="UP000008311"/>
    </source>
</evidence>
<keyword evidence="3" id="KW-1185">Reference proteome</keyword>
<dbReference type="Proteomes" id="UP000008311">
    <property type="component" value="Unassembled WGS sequence"/>
</dbReference>
<feature type="transmembrane region" description="Helical" evidence="1">
    <location>
        <begin position="87"/>
        <end position="105"/>
    </location>
</feature>
<sequence length="131" mass="14530">MAFSFPQFIPKENILIINPPRERETMESMVKFLYPPPSNLFISAMSVASVVSLANAGFSEIRGKNMKYSKFSIADGKERKISGRNGMLLAYTPAFLAAVASFGLVPDEGLKVLLIKSAVTIHFLKRIFEIN</sequence>
<protein>
    <submittedName>
        <fullName evidence="2">Uncharacterized protein</fullName>
    </submittedName>
</protein>
<dbReference type="EMBL" id="EQ973786">
    <property type="protein sequence ID" value="EEF47955.1"/>
    <property type="molecule type" value="Genomic_DNA"/>
</dbReference>
<dbReference type="eggNOG" id="KOG1638">
    <property type="taxonomic scope" value="Eukaryota"/>
</dbReference>
<keyword evidence="1" id="KW-0472">Membrane</keyword>
<name>B9RL40_RICCO</name>